<evidence type="ECO:0000313" key="1">
    <source>
        <dbReference type="EMBL" id="QOP43452.1"/>
    </source>
</evidence>
<proteinExistence type="predicted"/>
<evidence type="ECO:0000313" key="2">
    <source>
        <dbReference type="Proteomes" id="UP000593719"/>
    </source>
</evidence>
<accession>A0A7M1B425</accession>
<dbReference type="InterPro" id="IPR035093">
    <property type="entry name" value="RelE/ParE_toxin_dom_sf"/>
</dbReference>
<dbReference type="Gene3D" id="3.30.2310.20">
    <property type="entry name" value="RelE-like"/>
    <property type="match status" value="1"/>
</dbReference>
<name>A0A7M1B425_9BACT</name>
<dbReference type="KEGG" id="ssei:FJR45_05600"/>
<gene>
    <name evidence="1" type="ORF">FJR45_05600</name>
</gene>
<sequence>MNIQILTPAKIDISSGADFYECQSQGLGHYFLNTIFSDIESLRIYCGVHIKIENYYRLLSKRFPYAIYYKYNNETVYIYAVLDTRSNPVYVNERLS</sequence>
<keyword evidence="2" id="KW-1185">Reference proteome</keyword>
<dbReference type="Proteomes" id="UP000593719">
    <property type="component" value="Chromosome"/>
</dbReference>
<dbReference type="EMBL" id="CP041235">
    <property type="protein sequence ID" value="QOP43452.1"/>
    <property type="molecule type" value="Genomic_DNA"/>
</dbReference>
<protein>
    <submittedName>
        <fullName evidence="1">Type II toxin-antitoxin system RelE/ParE family toxin</fullName>
    </submittedName>
</protein>
<dbReference type="AlphaFoldDB" id="A0A7M1B425"/>
<reference evidence="1 2" key="1">
    <citation type="submission" date="2019-06" db="EMBL/GenBank/DDBJ databases">
        <title>Sulfurimonas gotlandica sp. nov., a chemoautotrophic and psychrotolerant epsilonproteobacterium isolated from a pelagic redoxcline, and an emended description of the genus Sulfurimonas.</title>
        <authorList>
            <person name="Wang S."/>
            <person name="Jiang L."/>
            <person name="Shao Z."/>
        </authorList>
    </citation>
    <scope>NUCLEOTIDE SEQUENCE [LARGE SCALE GENOMIC DNA]</scope>
    <source>
        <strain evidence="1 2">S2-6</strain>
    </source>
</reference>
<organism evidence="1 2">
    <name type="scientific">Sulfurimonas sediminis</name>
    <dbReference type="NCBI Taxonomy" id="2590020"/>
    <lineage>
        <taxon>Bacteria</taxon>
        <taxon>Pseudomonadati</taxon>
        <taxon>Campylobacterota</taxon>
        <taxon>Epsilonproteobacteria</taxon>
        <taxon>Campylobacterales</taxon>
        <taxon>Sulfurimonadaceae</taxon>
        <taxon>Sulfurimonas</taxon>
    </lineage>
</organism>